<feature type="compositionally biased region" description="Polar residues" evidence="3">
    <location>
        <begin position="99"/>
        <end position="109"/>
    </location>
</feature>
<dbReference type="GO" id="GO:0000462">
    <property type="term" value="P:maturation of SSU-rRNA from tricistronic rRNA transcript (SSU-rRNA, 5.8S rRNA, LSU-rRNA)"/>
    <property type="evidence" value="ECO:0007669"/>
    <property type="project" value="TreeGrafter"/>
</dbReference>
<dbReference type="RefSeq" id="XP_043177130.1">
    <property type="nucleotide sequence ID" value="XM_043324711.1"/>
</dbReference>
<dbReference type="Pfam" id="PF08164">
    <property type="entry name" value="TRAUB"/>
    <property type="match status" value="1"/>
</dbReference>
<feature type="compositionally biased region" description="Basic and acidic residues" evidence="3">
    <location>
        <begin position="65"/>
        <end position="77"/>
    </location>
</feature>
<name>A0A8H8NQJ3_9AGAM</name>
<dbReference type="InterPro" id="IPR039223">
    <property type="entry name" value="AATF/Bfr2"/>
</dbReference>
<dbReference type="PANTHER" id="PTHR15565">
    <property type="entry name" value="AATF PROTEIN APOPTOSIS ANTAGONIZING TRANSCRIPTION FACTOR"/>
    <property type="match status" value="1"/>
</dbReference>
<dbReference type="PANTHER" id="PTHR15565:SF0">
    <property type="entry name" value="PROTEIN AATF"/>
    <property type="match status" value="1"/>
</dbReference>
<evidence type="ECO:0000256" key="3">
    <source>
        <dbReference type="SAM" id="MobiDB-lite"/>
    </source>
</evidence>
<dbReference type="Pfam" id="PF13339">
    <property type="entry name" value="AATF-Che1"/>
    <property type="match status" value="1"/>
</dbReference>
<comment type="similarity">
    <text evidence="1">Belongs to the AATF family.</text>
</comment>
<feature type="region of interest" description="Disordered" evidence="3">
    <location>
        <begin position="12"/>
        <end position="133"/>
    </location>
</feature>
<dbReference type="GeneID" id="67027174"/>
<evidence type="ECO:0000313" key="7">
    <source>
        <dbReference type="Proteomes" id="UP000650533"/>
    </source>
</evidence>
<evidence type="ECO:0000256" key="1">
    <source>
        <dbReference type="ARBA" id="ARBA00008966"/>
    </source>
</evidence>
<evidence type="ECO:0000259" key="4">
    <source>
        <dbReference type="Pfam" id="PF08164"/>
    </source>
</evidence>
<evidence type="ECO:0000256" key="2">
    <source>
        <dbReference type="ARBA" id="ARBA00013850"/>
    </source>
</evidence>
<feature type="compositionally biased region" description="Acidic residues" evidence="3">
    <location>
        <begin position="78"/>
        <end position="88"/>
    </location>
</feature>
<dbReference type="KEGG" id="rsx:RhiXN_04895"/>
<dbReference type="Proteomes" id="UP000650533">
    <property type="component" value="Chromosome 2"/>
</dbReference>
<proteinExistence type="inferred from homology"/>
<dbReference type="EMBL" id="CP059659">
    <property type="protein sequence ID" value="QRW16893.1"/>
    <property type="molecule type" value="Genomic_DNA"/>
</dbReference>
<sequence>MSPISLAEQIAQLEDTAPPDVDIERIDGGGLAEEADSNDLTAGRGHYLDVGVSSLRKQQSALADPKYEGVRTSRSELYEFDDETDNDIGDSAADDQIMNEGNQEGTPTVSGSEDGESEGDDDDDLKSVDSGPSDVALEHAADNLAAALKESREADKDKGRSIIQQRALWDSLLETRIRLQKAATATNRLPHPNDLAPYVTSESGRGAVHSLLKEVLSFSDELLTLRKRLAQVNEPEIELPPSKKRKIVSSDEAFEQQIKDASIAAVEMDAVKSLARSGKSFRGGVTRSTVELVEDALGESGAKAIGRTRVRRSAGARVGTQVSSEVNGAEGDAEVFDDLDFYQTLLRDVIDSRTGTEDDWMARQRMKKAKKVVDTKASKGRKLRYEVHEKLQNFMVPVPTATWHEEQIDELFANLLGKELGRMDALPA</sequence>
<feature type="domain" description="AATF leucine zipper-containing" evidence="5">
    <location>
        <begin position="155"/>
        <end position="256"/>
    </location>
</feature>
<protein>
    <recommendedName>
        <fullName evidence="2">Protein BFR2</fullName>
    </recommendedName>
</protein>
<evidence type="ECO:0000313" key="6">
    <source>
        <dbReference type="EMBL" id="QRW16893.1"/>
    </source>
</evidence>
<evidence type="ECO:0000259" key="5">
    <source>
        <dbReference type="Pfam" id="PF13339"/>
    </source>
</evidence>
<dbReference type="InterPro" id="IPR025160">
    <property type="entry name" value="AATF"/>
</dbReference>
<feature type="domain" description="Apoptosis-antagonizing transcription factor C-terminal" evidence="4">
    <location>
        <begin position="342"/>
        <end position="416"/>
    </location>
</feature>
<organism evidence="6 7">
    <name type="scientific">Rhizoctonia solani</name>
    <dbReference type="NCBI Taxonomy" id="456999"/>
    <lineage>
        <taxon>Eukaryota</taxon>
        <taxon>Fungi</taxon>
        <taxon>Dikarya</taxon>
        <taxon>Basidiomycota</taxon>
        <taxon>Agaricomycotina</taxon>
        <taxon>Agaricomycetes</taxon>
        <taxon>Cantharellales</taxon>
        <taxon>Ceratobasidiaceae</taxon>
        <taxon>Rhizoctonia</taxon>
    </lineage>
</organism>
<reference evidence="6" key="1">
    <citation type="submission" date="2020-05" db="EMBL/GenBank/DDBJ databases">
        <title>Evolutionary and genomic comparisons of hybrid uninucleate and nonhybrid Rhizoctonia fungi.</title>
        <authorList>
            <person name="Li C."/>
            <person name="Chen X."/>
        </authorList>
    </citation>
    <scope>NUCLEOTIDE SEQUENCE</scope>
    <source>
        <strain evidence="6">AG-1 IA</strain>
    </source>
</reference>
<dbReference type="GO" id="GO:0005730">
    <property type="term" value="C:nucleolus"/>
    <property type="evidence" value="ECO:0007669"/>
    <property type="project" value="TreeGrafter"/>
</dbReference>
<feature type="compositionally biased region" description="Acidic residues" evidence="3">
    <location>
        <begin position="113"/>
        <end position="124"/>
    </location>
</feature>
<accession>A0A8H8NQJ3</accession>
<gene>
    <name evidence="6" type="ORF">RhiXN_04895</name>
</gene>
<dbReference type="InterPro" id="IPR012617">
    <property type="entry name" value="AATF_C"/>
</dbReference>
<dbReference type="AlphaFoldDB" id="A0A8H8NQJ3"/>